<dbReference type="Proteomes" id="UP001501772">
    <property type="component" value="Unassembled WGS sequence"/>
</dbReference>
<evidence type="ECO:0000256" key="1">
    <source>
        <dbReference type="SAM" id="Phobius"/>
    </source>
</evidence>
<accession>A0ABP8BAA5</accession>
<feature type="transmembrane region" description="Helical" evidence="1">
    <location>
        <begin position="43"/>
        <end position="60"/>
    </location>
</feature>
<feature type="domain" description="Acyltransferase 3" evidence="2">
    <location>
        <begin position="8"/>
        <end position="342"/>
    </location>
</feature>
<feature type="transmembrane region" description="Helical" evidence="1">
    <location>
        <begin position="297"/>
        <end position="320"/>
    </location>
</feature>
<dbReference type="Pfam" id="PF01757">
    <property type="entry name" value="Acyl_transf_3"/>
    <property type="match status" value="1"/>
</dbReference>
<keyword evidence="4" id="KW-1185">Reference proteome</keyword>
<feature type="transmembrane region" description="Helical" evidence="1">
    <location>
        <begin position="326"/>
        <end position="346"/>
    </location>
</feature>
<evidence type="ECO:0000259" key="2">
    <source>
        <dbReference type="Pfam" id="PF01757"/>
    </source>
</evidence>
<comment type="caution">
    <text evidence="3">The sequence shown here is derived from an EMBL/GenBank/DDBJ whole genome shotgun (WGS) entry which is preliminary data.</text>
</comment>
<feature type="transmembrane region" description="Helical" evidence="1">
    <location>
        <begin position="172"/>
        <end position="190"/>
    </location>
</feature>
<proteinExistence type="predicted"/>
<dbReference type="EMBL" id="BAABBY010000004">
    <property type="protein sequence ID" value="GAA4202065.1"/>
    <property type="molecule type" value="Genomic_DNA"/>
</dbReference>
<feature type="transmembrane region" description="Helical" evidence="1">
    <location>
        <begin position="232"/>
        <end position="250"/>
    </location>
</feature>
<dbReference type="InterPro" id="IPR050879">
    <property type="entry name" value="Acyltransferase_3"/>
</dbReference>
<keyword evidence="1" id="KW-1133">Transmembrane helix</keyword>
<feature type="transmembrane region" description="Helical" evidence="1">
    <location>
        <begin position="81"/>
        <end position="101"/>
    </location>
</feature>
<reference evidence="4" key="1">
    <citation type="journal article" date="2019" name="Int. J. Syst. Evol. Microbiol.">
        <title>The Global Catalogue of Microorganisms (GCM) 10K type strain sequencing project: providing services to taxonomists for standard genome sequencing and annotation.</title>
        <authorList>
            <consortium name="The Broad Institute Genomics Platform"/>
            <consortium name="The Broad Institute Genome Sequencing Center for Infectious Disease"/>
            <person name="Wu L."/>
            <person name="Ma J."/>
        </authorList>
    </citation>
    <scope>NUCLEOTIDE SEQUENCE [LARGE SCALE GENOMIC DNA]</scope>
    <source>
        <strain evidence="4">JCM 17626</strain>
    </source>
</reference>
<evidence type="ECO:0000313" key="4">
    <source>
        <dbReference type="Proteomes" id="UP001501772"/>
    </source>
</evidence>
<keyword evidence="3" id="KW-0808">Transferase</keyword>
<feature type="transmembrane region" description="Helical" evidence="1">
    <location>
        <begin position="140"/>
        <end position="160"/>
    </location>
</feature>
<dbReference type="GO" id="GO:0016746">
    <property type="term" value="F:acyltransferase activity"/>
    <property type="evidence" value="ECO:0007669"/>
    <property type="project" value="UniProtKB-KW"/>
</dbReference>
<organism evidence="3 4">
    <name type="scientific">Pedobacter jeongneungensis</name>
    <dbReference type="NCBI Taxonomy" id="947309"/>
    <lineage>
        <taxon>Bacteria</taxon>
        <taxon>Pseudomonadati</taxon>
        <taxon>Bacteroidota</taxon>
        <taxon>Sphingobacteriia</taxon>
        <taxon>Sphingobacteriales</taxon>
        <taxon>Sphingobacteriaceae</taxon>
        <taxon>Pedobacter</taxon>
    </lineage>
</organism>
<keyword evidence="1" id="KW-0472">Membrane</keyword>
<feature type="transmembrane region" description="Helical" evidence="1">
    <location>
        <begin position="5"/>
        <end position="23"/>
    </location>
</feature>
<protein>
    <submittedName>
        <fullName evidence="3">Acyltransferase</fullName>
    </submittedName>
</protein>
<name>A0ABP8BAA5_9SPHI</name>
<gene>
    <name evidence="3" type="ORF">GCM10022289_16290</name>
</gene>
<keyword evidence="3" id="KW-0012">Acyltransferase</keyword>
<dbReference type="PANTHER" id="PTHR23028">
    <property type="entry name" value="ACETYLTRANSFERASE"/>
    <property type="match status" value="1"/>
</dbReference>
<dbReference type="RefSeq" id="WP_344850963.1">
    <property type="nucleotide sequence ID" value="NZ_BAABBY010000004.1"/>
</dbReference>
<evidence type="ECO:0000313" key="3">
    <source>
        <dbReference type="EMBL" id="GAA4202065.1"/>
    </source>
</evidence>
<feature type="transmembrane region" description="Helical" evidence="1">
    <location>
        <begin position="202"/>
        <end position="220"/>
    </location>
</feature>
<keyword evidence="1" id="KW-0812">Transmembrane</keyword>
<sequence length="363" mass="42084">MKHRFVVLDVFRGIFAALVVFYHMSAFSDTPILNNAFIENADLFVDFFFVLSGFVICYSYRSINAVKNISGFLYKRLIRLYPLHLLMLLLFLGIEGIKYFLAGRVQINNSLDNSTLTFITSFFLLNSIDFPGVRDISWNMVSWSISAEFISYVVFALSCFSLSHLKLDRFKPIAYFLLAALAGTLIYNFTGSARLDYTYNYGFLRGIIGFFSGTLCFYLFDFSHNRLSKWSAVLFTFLEISAVIIVGFMVVNGKEFRQLGILFEPVFFVSVFIFAFQKGYLSLMLSKSVLLEKMGKYSYSIYMVHTLFISIFNVLFIRILKFPPAAYGYLFIINYLVIYLIAGWTYRNIEMRFQKKLQLQKKP</sequence>
<dbReference type="InterPro" id="IPR002656">
    <property type="entry name" value="Acyl_transf_3_dom"/>
</dbReference>